<keyword evidence="3" id="KW-1185">Reference proteome</keyword>
<gene>
    <name evidence="2" type="ORF">SAMN02745245_01277</name>
</gene>
<keyword evidence="1" id="KW-1133">Transmembrane helix</keyword>
<dbReference type="RefSeq" id="WP_073184811.1">
    <property type="nucleotide sequence ID" value="NZ_FQXI01000008.1"/>
</dbReference>
<accession>A0A1M5SSD0</accession>
<evidence type="ECO:0000313" key="3">
    <source>
        <dbReference type="Proteomes" id="UP000184032"/>
    </source>
</evidence>
<protein>
    <submittedName>
        <fullName evidence="2">Uncharacterized membrane protein</fullName>
    </submittedName>
</protein>
<sequence length="216" mass="25505">MNRETVNNYKKIFIYFLFYMALYACVIYFNFNIKYLLFNVGLSFIPYLLSSLCVNMKHKGLICVPITLVSIVFYPNTIYMFTDLIHIRSREFYSYSGGEMVYVTNYLNWVKLGVMVLLVVLSLVLCFESFINILKIIRCYKYKFASFIMLILFSALSGVAVYIGRFLRYNSWNIFQIREIINYLVLNTTYNDYMLIALFSAVHFVLILMFANLKSN</sequence>
<dbReference type="Pfam" id="PF07099">
    <property type="entry name" value="DUF1361"/>
    <property type="match status" value="1"/>
</dbReference>
<feature type="transmembrane region" description="Helical" evidence="1">
    <location>
        <begin position="193"/>
        <end position="213"/>
    </location>
</feature>
<feature type="transmembrane region" description="Helical" evidence="1">
    <location>
        <begin position="144"/>
        <end position="163"/>
    </location>
</feature>
<feature type="transmembrane region" description="Helical" evidence="1">
    <location>
        <begin position="109"/>
        <end position="132"/>
    </location>
</feature>
<reference evidence="2 3" key="1">
    <citation type="submission" date="2016-11" db="EMBL/GenBank/DDBJ databases">
        <authorList>
            <person name="Jaros S."/>
            <person name="Januszkiewicz K."/>
            <person name="Wedrychowicz H."/>
        </authorList>
    </citation>
    <scope>NUCLEOTIDE SEQUENCE [LARGE SCALE GENOMIC DNA]</scope>
    <source>
        <strain evidence="2 3">DSM 21120</strain>
    </source>
</reference>
<feature type="transmembrane region" description="Helical" evidence="1">
    <location>
        <begin position="35"/>
        <end position="54"/>
    </location>
</feature>
<organism evidence="2 3">
    <name type="scientific">Anaerosphaera aminiphila DSM 21120</name>
    <dbReference type="NCBI Taxonomy" id="1120995"/>
    <lineage>
        <taxon>Bacteria</taxon>
        <taxon>Bacillati</taxon>
        <taxon>Bacillota</taxon>
        <taxon>Tissierellia</taxon>
        <taxon>Tissierellales</taxon>
        <taxon>Peptoniphilaceae</taxon>
        <taxon>Anaerosphaera</taxon>
    </lineage>
</organism>
<dbReference type="PROSITE" id="PS51257">
    <property type="entry name" value="PROKAR_LIPOPROTEIN"/>
    <property type="match status" value="1"/>
</dbReference>
<name>A0A1M5SSD0_9FIRM</name>
<keyword evidence="1" id="KW-0812">Transmembrane</keyword>
<dbReference type="AlphaFoldDB" id="A0A1M5SSD0"/>
<evidence type="ECO:0000313" key="2">
    <source>
        <dbReference type="EMBL" id="SHH41451.1"/>
    </source>
</evidence>
<dbReference type="InterPro" id="IPR009793">
    <property type="entry name" value="DUF1361"/>
</dbReference>
<dbReference type="STRING" id="1120995.SAMN02745245_01277"/>
<dbReference type="Proteomes" id="UP000184032">
    <property type="component" value="Unassembled WGS sequence"/>
</dbReference>
<dbReference type="OrthoDB" id="4540541at2"/>
<proteinExistence type="predicted"/>
<feature type="transmembrane region" description="Helical" evidence="1">
    <location>
        <begin position="12"/>
        <end position="29"/>
    </location>
</feature>
<keyword evidence="1" id="KW-0472">Membrane</keyword>
<dbReference type="EMBL" id="FQXI01000008">
    <property type="protein sequence ID" value="SHH41451.1"/>
    <property type="molecule type" value="Genomic_DNA"/>
</dbReference>
<feature type="transmembrane region" description="Helical" evidence="1">
    <location>
        <begin position="61"/>
        <end position="81"/>
    </location>
</feature>
<evidence type="ECO:0000256" key="1">
    <source>
        <dbReference type="SAM" id="Phobius"/>
    </source>
</evidence>